<keyword evidence="5" id="KW-0997">Cell inner membrane</keyword>
<feature type="transmembrane region" description="Helical" evidence="11">
    <location>
        <begin position="251"/>
        <end position="271"/>
    </location>
</feature>
<evidence type="ECO:0000313" key="13">
    <source>
        <dbReference type="EMBL" id="SMC72031.1"/>
    </source>
</evidence>
<feature type="domain" description="TonB C-terminal" evidence="12">
    <location>
        <begin position="468"/>
        <end position="564"/>
    </location>
</feature>
<dbReference type="NCBIfam" id="TIGR04057">
    <property type="entry name" value="SusC_RagA_signa"/>
    <property type="match status" value="1"/>
</dbReference>
<dbReference type="Pfam" id="PF05569">
    <property type="entry name" value="Peptidase_M56"/>
    <property type="match status" value="1"/>
</dbReference>
<evidence type="ECO:0000256" key="1">
    <source>
        <dbReference type="ARBA" id="ARBA00004383"/>
    </source>
</evidence>
<dbReference type="RefSeq" id="WP_084288357.1">
    <property type="nucleotide sequence ID" value="NZ_FWYB01000002.1"/>
</dbReference>
<keyword evidence="7" id="KW-0653">Protein transport</keyword>
<dbReference type="InterPro" id="IPR012910">
    <property type="entry name" value="Plug_dom"/>
</dbReference>
<dbReference type="PROSITE" id="PS52015">
    <property type="entry name" value="TONB_CTD"/>
    <property type="match status" value="1"/>
</dbReference>
<feature type="transmembrane region" description="Helical" evidence="11">
    <location>
        <begin position="6"/>
        <end position="24"/>
    </location>
</feature>
<evidence type="ECO:0000256" key="8">
    <source>
        <dbReference type="ARBA" id="ARBA00022989"/>
    </source>
</evidence>
<dbReference type="Pfam" id="PF07715">
    <property type="entry name" value="Plug"/>
    <property type="match status" value="1"/>
</dbReference>
<dbReference type="Pfam" id="PF03544">
    <property type="entry name" value="TonB_C"/>
    <property type="match status" value="1"/>
</dbReference>
<reference evidence="13 14" key="1">
    <citation type="submission" date="2017-04" db="EMBL/GenBank/DDBJ databases">
        <authorList>
            <person name="Afonso C.L."/>
            <person name="Miller P.J."/>
            <person name="Scott M.A."/>
            <person name="Spackman E."/>
            <person name="Goraichik I."/>
            <person name="Dimitrov K.M."/>
            <person name="Suarez D.L."/>
            <person name="Swayne D.E."/>
        </authorList>
    </citation>
    <scope>NUCLEOTIDE SEQUENCE [LARGE SCALE GENOMIC DNA]</scope>
    <source>
        <strain evidence="13 14">DSM 19625</strain>
    </source>
</reference>
<dbReference type="OrthoDB" id="649093at2"/>
<proteinExistence type="inferred from homology"/>
<evidence type="ECO:0000256" key="9">
    <source>
        <dbReference type="ARBA" id="ARBA00023136"/>
    </source>
</evidence>
<gene>
    <name evidence="13" type="ORF">SAMN04488101_102448</name>
</gene>
<keyword evidence="8 11" id="KW-1133">Transmembrane helix</keyword>
<evidence type="ECO:0000259" key="12">
    <source>
        <dbReference type="PROSITE" id="PS52015"/>
    </source>
</evidence>
<dbReference type="AlphaFoldDB" id="A0A1W2BGR4"/>
<dbReference type="GO" id="GO:0055085">
    <property type="term" value="P:transmembrane transport"/>
    <property type="evidence" value="ECO:0007669"/>
    <property type="project" value="InterPro"/>
</dbReference>
<evidence type="ECO:0000256" key="5">
    <source>
        <dbReference type="ARBA" id="ARBA00022519"/>
    </source>
</evidence>
<keyword evidence="10" id="KW-1134">Transmembrane beta strand</keyword>
<dbReference type="EMBL" id="FWYB01000002">
    <property type="protein sequence ID" value="SMC72031.1"/>
    <property type="molecule type" value="Genomic_DNA"/>
</dbReference>
<evidence type="ECO:0000256" key="4">
    <source>
        <dbReference type="ARBA" id="ARBA00022475"/>
    </source>
</evidence>
<keyword evidence="3 10" id="KW-0813">Transport</keyword>
<dbReference type="InterPro" id="IPR051045">
    <property type="entry name" value="TonB-dependent_transducer"/>
</dbReference>
<evidence type="ECO:0000256" key="10">
    <source>
        <dbReference type="PROSITE-ProRule" id="PRU01360"/>
    </source>
</evidence>
<evidence type="ECO:0000313" key="14">
    <source>
        <dbReference type="Proteomes" id="UP000192678"/>
    </source>
</evidence>
<feature type="transmembrane region" description="Helical" evidence="11">
    <location>
        <begin position="36"/>
        <end position="55"/>
    </location>
</feature>
<evidence type="ECO:0000256" key="7">
    <source>
        <dbReference type="ARBA" id="ARBA00022927"/>
    </source>
</evidence>
<keyword evidence="6 10" id="KW-0812">Transmembrane</keyword>
<dbReference type="GO" id="GO:0015031">
    <property type="term" value="P:protein transport"/>
    <property type="evidence" value="ECO:0007669"/>
    <property type="project" value="UniProtKB-KW"/>
</dbReference>
<dbReference type="PANTHER" id="PTHR33446">
    <property type="entry name" value="PROTEIN TONB-RELATED"/>
    <property type="match status" value="1"/>
</dbReference>
<keyword evidence="4" id="KW-1003">Cell membrane</keyword>
<evidence type="ECO:0000256" key="6">
    <source>
        <dbReference type="ARBA" id="ARBA00022692"/>
    </source>
</evidence>
<dbReference type="Proteomes" id="UP000192678">
    <property type="component" value="Unassembled WGS sequence"/>
</dbReference>
<dbReference type="PROSITE" id="PS52016">
    <property type="entry name" value="TONB_DEPENDENT_REC_3"/>
    <property type="match status" value="1"/>
</dbReference>
<feature type="transmembrane region" description="Helical" evidence="11">
    <location>
        <begin position="209"/>
        <end position="230"/>
    </location>
</feature>
<dbReference type="InterPro" id="IPR039426">
    <property type="entry name" value="TonB-dep_rcpt-like"/>
</dbReference>
<evidence type="ECO:0000256" key="3">
    <source>
        <dbReference type="ARBA" id="ARBA00022448"/>
    </source>
</evidence>
<dbReference type="NCBIfam" id="TIGR01352">
    <property type="entry name" value="tonB_Cterm"/>
    <property type="match status" value="1"/>
</dbReference>
<feature type="transmembrane region" description="Helical" evidence="11">
    <location>
        <begin position="94"/>
        <end position="115"/>
    </location>
</feature>
<dbReference type="InterPro" id="IPR006260">
    <property type="entry name" value="TonB/TolA_C"/>
</dbReference>
<dbReference type="InterPro" id="IPR008756">
    <property type="entry name" value="Peptidase_M56"/>
</dbReference>
<dbReference type="InterPro" id="IPR023997">
    <property type="entry name" value="TonB-dep_OMP_SusC/RagA_CS"/>
</dbReference>
<dbReference type="STRING" id="475255.SAMN04488101_102448"/>
<dbReference type="GO" id="GO:0009279">
    <property type="term" value="C:cell outer membrane"/>
    <property type="evidence" value="ECO:0007669"/>
    <property type="project" value="UniProtKB-SubCell"/>
</dbReference>
<accession>A0A1W2BGR4</accession>
<dbReference type="InterPro" id="IPR037682">
    <property type="entry name" value="TonB_C"/>
</dbReference>
<evidence type="ECO:0000256" key="2">
    <source>
        <dbReference type="ARBA" id="ARBA00006555"/>
    </source>
</evidence>
<dbReference type="SUPFAM" id="SSF56935">
    <property type="entry name" value="Porins"/>
    <property type="match status" value="1"/>
</dbReference>
<dbReference type="GO" id="GO:0098797">
    <property type="term" value="C:plasma membrane protein complex"/>
    <property type="evidence" value="ECO:0007669"/>
    <property type="project" value="TreeGrafter"/>
</dbReference>
<feature type="transmembrane region" description="Helical" evidence="11">
    <location>
        <begin position="164"/>
        <end position="183"/>
    </location>
</feature>
<sequence length="659" mass="73696">MSWAHYILQVNIYLLVFYGFYKLLLDNETYFTLNRIYLLLAGLCSLAIPFLRFEWFTEQEATQPLYAGAEQLNDLMTQVMIGDAPTDRFSAGNVVVFIYLLGVLFFLGKFIWQLFSVVRRLERTHKGAAFSFFRQKRVDSNLPQQPTIHKHEEVHIQQFHTLDILLFEVLAIFTWFNPIIYGYKNSIKYIHEYLADEAAAKIQGDKEQYALLLLSTTFGVPANTLTNSFFNKSLIKKRIFMLHKPRSRKAAILKYGLFVPLFAIALTMSSATIRNNKNIKEIADEIPLNNPLEVVKEVVQESMNTPVTKQALKKASVTAQTTGIVEAGWEDFYRYAKKSIRYPAAAHDAKLQGNTIIKFKVIDGLVDNTAIVTKLGGGCDAEVMRVIVSYQNYKDIKDGEYTLMVTFLLSETDTPKRNENFPTVKGYKALNNIVIMGYGGNPTVANGTNDETKVYDFVSIDKQPGFEGGMQNFYSYLQKSVKYPIEAQKNNVQGKVFLSFVVEVDGDLSNIKVERSLGSGTDEEAVRVLAESPKWVPGMQNGKAVRVKYNIPITFSLSKPGTPQGPSQGNLGIRFMDENGKIKTADGTTANQPLYVIDGKIMENQGISDIKPNDIESITVLKDAGATAIYGAKGANGVIIITTKAGKGTEKAAETKEKK</sequence>
<comment type="similarity">
    <text evidence="10">Belongs to the TonB-dependent receptor family.</text>
</comment>
<dbReference type="SUPFAM" id="SSF74653">
    <property type="entry name" value="TolA/TonB C-terminal domain"/>
    <property type="match status" value="1"/>
</dbReference>
<keyword evidence="10" id="KW-0998">Cell outer membrane</keyword>
<dbReference type="Gene3D" id="3.30.1150.10">
    <property type="match status" value="2"/>
</dbReference>
<comment type="similarity">
    <text evidence="2">Belongs to the TonB family.</text>
</comment>
<dbReference type="GO" id="GO:0031992">
    <property type="term" value="F:energy transducer activity"/>
    <property type="evidence" value="ECO:0007669"/>
    <property type="project" value="TreeGrafter"/>
</dbReference>
<keyword evidence="9 10" id="KW-0472">Membrane</keyword>
<evidence type="ECO:0000256" key="11">
    <source>
        <dbReference type="SAM" id="Phobius"/>
    </source>
</evidence>
<dbReference type="PANTHER" id="PTHR33446:SF2">
    <property type="entry name" value="PROTEIN TONB"/>
    <property type="match status" value="1"/>
</dbReference>
<comment type="subcellular location">
    <subcellularLocation>
        <location evidence="1">Cell inner membrane</location>
        <topology evidence="1">Single-pass membrane protein</topology>
        <orientation evidence="1">Periplasmic side</orientation>
    </subcellularLocation>
    <subcellularLocation>
        <location evidence="10">Cell outer membrane</location>
        <topology evidence="10">Multi-pass membrane protein</topology>
    </subcellularLocation>
</comment>
<keyword evidence="14" id="KW-1185">Reference proteome</keyword>
<organism evidence="13 14">
    <name type="scientific">Pedobacter nyackensis</name>
    <dbReference type="NCBI Taxonomy" id="475255"/>
    <lineage>
        <taxon>Bacteria</taxon>
        <taxon>Pseudomonadati</taxon>
        <taxon>Bacteroidota</taxon>
        <taxon>Sphingobacteriia</taxon>
        <taxon>Sphingobacteriales</taxon>
        <taxon>Sphingobacteriaceae</taxon>
        <taxon>Pedobacter</taxon>
    </lineage>
</organism>
<protein>
    <submittedName>
        <fullName evidence="13">Outer membrane transport energization protein TonB</fullName>
    </submittedName>
</protein>
<name>A0A1W2BGR4_9SPHI</name>